<feature type="region of interest" description="Disordered" evidence="5">
    <location>
        <begin position="75"/>
        <end position="104"/>
    </location>
</feature>
<feature type="compositionally biased region" description="Pro residues" evidence="5">
    <location>
        <begin position="223"/>
        <end position="233"/>
    </location>
</feature>
<dbReference type="Proteomes" id="UP000821853">
    <property type="component" value="Unassembled WGS sequence"/>
</dbReference>
<feature type="compositionally biased region" description="Polar residues" evidence="5">
    <location>
        <begin position="753"/>
        <end position="763"/>
    </location>
</feature>
<dbReference type="EMBL" id="JABSTR010000008">
    <property type="protein sequence ID" value="KAH9377107.1"/>
    <property type="molecule type" value="Genomic_DNA"/>
</dbReference>
<evidence type="ECO:0000256" key="5">
    <source>
        <dbReference type="SAM" id="MobiDB-lite"/>
    </source>
</evidence>
<accession>A0A9J6GP11</accession>
<evidence type="ECO:0000256" key="2">
    <source>
        <dbReference type="ARBA" id="ARBA00022771"/>
    </source>
</evidence>
<dbReference type="OrthoDB" id="432970at2759"/>
<dbReference type="AlphaFoldDB" id="A0A9J6GP11"/>
<dbReference type="InterPro" id="IPR002893">
    <property type="entry name" value="Znf_MYND"/>
</dbReference>
<gene>
    <name evidence="7" type="ORF">HPB48_011696</name>
</gene>
<feature type="compositionally biased region" description="Low complexity" evidence="5">
    <location>
        <begin position="618"/>
        <end position="637"/>
    </location>
</feature>
<keyword evidence="1" id="KW-0479">Metal-binding</keyword>
<dbReference type="PROSITE" id="PS50865">
    <property type="entry name" value="ZF_MYND_2"/>
    <property type="match status" value="1"/>
</dbReference>
<comment type="caution">
    <text evidence="7">The sequence shown here is derived from an EMBL/GenBank/DDBJ whole genome shotgun (WGS) entry which is preliminary data.</text>
</comment>
<evidence type="ECO:0000256" key="3">
    <source>
        <dbReference type="ARBA" id="ARBA00022833"/>
    </source>
</evidence>
<evidence type="ECO:0000313" key="8">
    <source>
        <dbReference type="Proteomes" id="UP000821853"/>
    </source>
</evidence>
<feature type="compositionally biased region" description="Low complexity" evidence="5">
    <location>
        <begin position="284"/>
        <end position="304"/>
    </location>
</feature>
<feature type="compositionally biased region" description="Polar residues" evidence="5">
    <location>
        <begin position="80"/>
        <end position="90"/>
    </location>
</feature>
<feature type="compositionally biased region" description="Low complexity" evidence="5">
    <location>
        <begin position="311"/>
        <end position="334"/>
    </location>
</feature>
<dbReference type="VEuPathDB" id="VectorBase:HLOH_045332"/>
<proteinExistence type="predicted"/>
<protein>
    <recommendedName>
        <fullName evidence="6">MYND-type domain-containing protein</fullName>
    </recommendedName>
</protein>
<keyword evidence="2 4" id="KW-0863">Zinc-finger</keyword>
<feature type="compositionally biased region" description="Pro residues" evidence="5">
    <location>
        <begin position="335"/>
        <end position="347"/>
    </location>
</feature>
<feature type="domain" description="MYND-type" evidence="6">
    <location>
        <begin position="917"/>
        <end position="956"/>
    </location>
</feature>
<organism evidence="7 8">
    <name type="scientific">Haemaphysalis longicornis</name>
    <name type="common">Bush tick</name>
    <dbReference type="NCBI Taxonomy" id="44386"/>
    <lineage>
        <taxon>Eukaryota</taxon>
        <taxon>Metazoa</taxon>
        <taxon>Ecdysozoa</taxon>
        <taxon>Arthropoda</taxon>
        <taxon>Chelicerata</taxon>
        <taxon>Arachnida</taxon>
        <taxon>Acari</taxon>
        <taxon>Parasitiformes</taxon>
        <taxon>Ixodida</taxon>
        <taxon>Ixodoidea</taxon>
        <taxon>Ixodidae</taxon>
        <taxon>Haemaphysalinae</taxon>
        <taxon>Haemaphysalis</taxon>
    </lineage>
</organism>
<evidence type="ECO:0000259" key="6">
    <source>
        <dbReference type="PROSITE" id="PS50865"/>
    </source>
</evidence>
<feature type="compositionally biased region" description="Polar residues" evidence="5">
    <location>
        <begin position="353"/>
        <end position="370"/>
    </location>
</feature>
<feature type="region of interest" description="Disordered" evidence="5">
    <location>
        <begin position="435"/>
        <end position="519"/>
    </location>
</feature>
<keyword evidence="3" id="KW-0862">Zinc</keyword>
<dbReference type="SUPFAM" id="SSF144232">
    <property type="entry name" value="HIT/MYND zinc finger-like"/>
    <property type="match status" value="1"/>
</dbReference>
<evidence type="ECO:0000256" key="4">
    <source>
        <dbReference type="PROSITE-ProRule" id="PRU00134"/>
    </source>
</evidence>
<feature type="region of interest" description="Disordered" evidence="5">
    <location>
        <begin position="143"/>
        <end position="178"/>
    </location>
</feature>
<sequence>MAQEEMQRQMLVAAMPQAYQSDPRLSQVITSTSVLRPHYSLEAGMAAGNATLEMPMTTQSLTSAPMLACVPHTPDREAAQQESPESQAEGMSQGRAAVEDQSSDSDVLYLGVSRKGSSPNAEQGSGDSRALLLSAAAKPLESPMSAEASVARAEGPEKPQTGAPEPINLSDSARRGESLVAPRQQLAFFQPHAFVMADHQRWLEERRYHEMMNTRGQLLQPRHLPPGQMPPGVPLRRVSGGPQIMPSHFEAQQQYRAALSDRSAALQHSQPAHQGGGPPPRLTPPSHQAAPPHHPQLSHQSPQSHQPPQPHQAQMLQPSPPSHQALQPHQAPPSQQAPPHHPLPHQVPPSHQAQLMRQVQMSHPAQQSHQPFYPMPRAHQAQPANQPPQPLPALTRDDSPRNVRPEFCQVQQRYKAMDQAYGVNPQAQQIGAYAGLQGPKKSPEPTTKNVPPQGFNPYAKDGKGDPAYKETTICRIERPGPPALQPVPANAKPPSTSPHTPQGDSAGQSSQTSNLKTEMEMLKGELKYLDALASQKEAEYEKVVCARAEKLRTLNQLEAKYKRSLEQPQTFSKDEARYPSSFEVAQGQSPGSQPDKASPSVEEPKAAPRQRSASSGGSTQQKQSPPSLPSPLSKTSPGHQPVPGLIPYSVPHPQQSRHPLPLPPQPNIPMNMPLIGAGMFNMRNMELQRDFAAMMAQSQNPAMMAGFGRPYYSLERSKHLALPPAEMQRPPAKRKYSPASTSVPQPNGDVRVTPQQPSVAQTAHRQREPEKVTAPLSQEHAQWLQAMKAREMQGGPPAYPANAQSAFQTYNPFPQRRLLAEDVPLNPAMTNATWSNYAEGLHERYAFQMSKHGLYAKRLSREEFLSHHQVAKERLAMRPDDKLVAHAQSMARQVPTHDLAMPHQVPQSGMQAKNNTCVLCGQYAQYMCSGCQNVWYCGPQCQVKTEHPHLTFEHYCCRDPVTSTAKRLEFWEGKCDMSAPDQSLSIMVKEAYKEGRPISQSSEVPVTKAQYSSLVTAVRTRNKKCNEL</sequence>
<feature type="compositionally biased region" description="Polar residues" evidence="5">
    <location>
        <begin position="493"/>
        <end position="516"/>
    </location>
</feature>
<dbReference type="OMA" id="TICRIER"/>
<dbReference type="GO" id="GO:0008270">
    <property type="term" value="F:zinc ion binding"/>
    <property type="evidence" value="ECO:0007669"/>
    <property type="project" value="UniProtKB-KW"/>
</dbReference>
<feature type="region of interest" description="Disordered" evidence="5">
    <location>
        <begin position="219"/>
        <end position="403"/>
    </location>
</feature>
<feature type="region of interest" description="Disordered" evidence="5">
    <location>
        <begin position="723"/>
        <end position="774"/>
    </location>
</feature>
<keyword evidence="8" id="KW-1185">Reference proteome</keyword>
<dbReference type="Gene3D" id="6.10.140.2220">
    <property type="match status" value="1"/>
</dbReference>
<reference evidence="7 8" key="1">
    <citation type="journal article" date="2020" name="Cell">
        <title>Large-Scale Comparative Analyses of Tick Genomes Elucidate Their Genetic Diversity and Vector Capacities.</title>
        <authorList>
            <consortium name="Tick Genome and Microbiome Consortium (TIGMIC)"/>
            <person name="Jia N."/>
            <person name="Wang J."/>
            <person name="Shi W."/>
            <person name="Du L."/>
            <person name="Sun Y."/>
            <person name="Zhan W."/>
            <person name="Jiang J.F."/>
            <person name="Wang Q."/>
            <person name="Zhang B."/>
            <person name="Ji P."/>
            <person name="Bell-Sakyi L."/>
            <person name="Cui X.M."/>
            <person name="Yuan T.T."/>
            <person name="Jiang B.G."/>
            <person name="Yang W.F."/>
            <person name="Lam T.T."/>
            <person name="Chang Q.C."/>
            <person name="Ding S.J."/>
            <person name="Wang X.J."/>
            <person name="Zhu J.G."/>
            <person name="Ruan X.D."/>
            <person name="Zhao L."/>
            <person name="Wei J.T."/>
            <person name="Ye R.Z."/>
            <person name="Que T.C."/>
            <person name="Du C.H."/>
            <person name="Zhou Y.H."/>
            <person name="Cheng J.X."/>
            <person name="Dai P.F."/>
            <person name="Guo W.B."/>
            <person name="Han X.H."/>
            <person name="Huang E.J."/>
            <person name="Li L.F."/>
            <person name="Wei W."/>
            <person name="Gao Y.C."/>
            <person name="Liu J.Z."/>
            <person name="Shao H.Z."/>
            <person name="Wang X."/>
            <person name="Wang C.C."/>
            <person name="Yang T.C."/>
            <person name="Huo Q.B."/>
            <person name="Li W."/>
            <person name="Chen H.Y."/>
            <person name="Chen S.E."/>
            <person name="Zhou L.G."/>
            <person name="Ni X.B."/>
            <person name="Tian J.H."/>
            <person name="Sheng Y."/>
            <person name="Liu T."/>
            <person name="Pan Y.S."/>
            <person name="Xia L.Y."/>
            <person name="Li J."/>
            <person name="Zhao F."/>
            <person name="Cao W.C."/>
        </authorList>
    </citation>
    <scope>NUCLEOTIDE SEQUENCE [LARGE SCALE GENOMIC DNA]</scope>
    <source>
        <strain evidence="7">HaeL-2018</strain>
    </source>
</reference>
<evidence type="ECO:0000313" key="7">
    <source>
        <dbReference type="EMBL" id="KAH9377107.1"/>
    </source>
</evidence>
<feature type="region of interest" description="Disordered" evidence="5">
    <location>
        <begin position="582"/>
        <end position="665"/>
    </location>
</feature>
<evidence type="ECO:0000256" key="1">
    <source>
        <dbReference type="ARBA" id="ARBA00022723"/>
    </source>
</evidence>
<name>A0A9J6GP11_HAELO</name>